<feature type="binding site" evidence="5">
    <location>
        <begin position="11"/>
        <end position="16"/>
    </location>
    <ligand>
        <name>ATP</name>
        <dbReference type="ChEBI" id="CHEBI:30616"/>
    </ligand>
</feature>
<comment type="similarity">
    <text evidence="1 5">Belongs to the CoaE family.</text>
</comment>
<dbReference type="PANTHER" id="PTHR10695:SF46">
    <property type="entry name" value="BIFUNCTIONAL COENZYME A SYNTHASE-RELATED"/>
    <property type="match status" value="1"/>
</dbReference>
<dbReference type="KEGG" id="ptaw:DW352_18935"/>
<dbReference type="CDD" id="cd02022">
    <property type="entry name" value="DPCK"/>
    <property type="match status" value="1"/>
</dbReference>
<evidence type="ECO:0000256" key="1">
    <source>
        <dbReference type="ARBA" id="ARBA00009018"/>
    </source>
</evidence>
<keyword evidence="8" id="KW-1185">Reference proteome</keyword>
<name>A0A345ZZR3_9HYPH</name>
<dbReference type="GO" id="GO:0005737">
    <property type="term" value="C:cytoplasm"/>
    <property type="evidence" value="ECO:0007669"/>
    <property type="project" value="UniProtKB-SubCell"/>
</dbReference>
<keyword evidence="4 5" id="KW-0173">Coenzyme A biosynthesis</keyword>
<dbReference type="GO" id="GO:0015937">
    <property type="term" value="P:coenzyme A biosynthetic process"/>
    <property type="evidence" value="ECO:0007669"/>
    <property type="project" value="UniProtKB-UniRule"/>
</dbReference>
<evidence type="ECO:0000256" key="2">
    <source>
        <dbReference type="ARBA" id="ARBA00022741"/>
    </source>
</evidence>
<dbReference type="InterPro" id="IPR001977">
    <property type="entry name" value="Depp_CoAkinase"/>
</dbReference>
<dbReference type="GO" id="GO:0004140">
    <property type="term" value="F:dephospho-CoA kinase activity"/>
    <property type="evidence" value="ECO:0007669"/>
    <property type="project" value="UniProtKB-UniRule"/>
</dbReference>
<evidence type="ECO:0000256" key="6">
    <source>
        <dbReference type="NCBIfam" id="TIGR00152"/>
    </source>
</evidence>
<evidence type="ECO:0000256" key="3">
    <source>
        <dbReference type="ARBA" id="ARBA00022840"/>
    </source>
</evidence>
<evidence type="ECO:0000256" key="4">
    <source>
        <dbReference type="ARBA" id="ARBA00022993"/>
    </source>
</evidence>
<comment type="catalytic activity">
    <reaction evidence="5">
        <text>3'-dephospho-CoA + ATP = ADP + CoA + H(+)</text>
        <dbReference type="Rhea" id="RHEA:18245"/>
        <dbReference type="ChEBI" id="CHEBI:15378"/>
        <dbReference type="ChEBI" id="CHEBI:30616"/>
        <dbReference type="ChEBI" id="CHEBI:57287"/>
        <dbReference type="ChEBI" id="CHEBI:57328"/>
        <dbReference type="ChEBI" id="CHEBI:456216"/>
        <dbReference type="EC" id="2.7.1.24"/>
    </reaction>
</comment>
<dbReference type="OrthoDB" id="9812943at2"/>
<evidence type="ECO:0000256" key="5">
    <source>
        <dbReference type="HAMAP-Rule" id="MF_00376"/>
    </source>
</evidence>
<proteinExistence type="inferred from homology"/>
<comment type="subcellular location">
    <subcellularLocation>
        <location evidence="5">Cytoplasm</location>
    </subcellularLocation>
</comment>
<dbReference type="Gene3D" id="3.40.50.300">
    <property type="entry name" value="P-loop containing nucleotide triphosphate hydrolases"/>
    <property type="match status" value="1"/>
</dbReference>
<dbReference type="SUPFAM" id="SSF52540">
    <property type="entry name" value="P-loop containing nucleoside triphosphate hydrolases"/>
    <property type="match status" value="1"/>
</dbReference>
<accession>A0A345ZZR3</accession>
<organism evidence="7 8">
    <name type="scientific">Pseudolabrys taiwanensis</name>
    <dbReference type="NCBI Taxonomy" id="331696"/>
    <lineage>
        <taxon>Bacteria</taxon>
        <taxon>Pseudomonadati</taxon>
        <taxon>Pseudomonadota</taxon>
        <taxon>Alphaproteobacteria</taxon>
        <taxon>Hyphomicrobiales</taxon>
        <taxon>Xanthobacteraceae</taxon>
        <taxon>Pseudolabrys</taxon>
    </lineage>
</organism>
<gene>
    <name evidence="5" type="primary">coaE</name>
    <name evidence="7" type="ORF">DW352_18935</name>
</gene>
<dbReference type="Proteomes" id="UP000254889">
    <property type="component" value="Chromosome"/>
</dbReference>
<dbReference type="InterPro" id="IPR027417">
    <property type="entry name" value="P-loop_NTPase"/>
</dbReference>
<keyword evidence="5 7" id="KW-0808">Transferase</keyword>
<comment type="function">
    <text evidence="5">Catalyzes the phosphorylation of the 3'-hydroxyl group of dephosphocoenzyme A to form coenzyme A.</text>
</comment>
<comment type="pathway">
    <text evidence="5">Cofactor biosynthesis; coenzyme A biosynthesis; CoA from (R)-pantothenate: step 5/5.</text>
</comment>
<keyword evidence="3 5" id="KW-0067">ATP-binding</keyword>
<protein>
    <recommendedName>
        <fullName evidence="5 6">Dephospho-CoA kinase</fullName>
        <ecNumber evidence="5 6">2.7.1.24</ecNumber>
    </recommendedName>
    <alternativeName>
        <fullName evidence="5">Dephosphocoenzyme A kinase</fullName>
    </alternativeName>
</protein>
<keyword evidence="5" id="KW-0963">Cytoplasm</keyword>
<dbReference type="GO" id="GO:0005524">
    <property type="term" value="F:ATP binding"/>
    <property type="evidence" value="ECO:0007669"/>
    <property type="project" value="UniProtKB-UniRule"/>
</dbReference>
<dbReference type="RefSeq" id="WP_115692789.1">
    <property type="nucleotide sequence ID" value="NZ_CP031417.1"/>
</dbReference>
<dbReference type="Pfam" id="PF01121">
    <property type="entry name" value="CoaE"/>
    <property type="match status" value="1"/>
</dbReference>
<evidence type="ECO:0000313" key="7">
    <source>
        <dbReference type="EMBL" id="AXK82410.1"/>
    </source>
</evidence>
<dbReference type="EC" id="2.7.1.24" evidence="5 6"/>
<dbReference type="AlphaFoldDB" id="A0A345ZZR3"/>
<dbReference type="UniPathway" id="UPA00241">
    <property type="reaction ID" value="UER00356"/>
</dbReference>
<dbReference type="HAMAP" id="MF_00376">
    <property type="entry name" value="Dephospho_CoA_kinase"/>
    <property type="match status" value="1"/>
</dbReference>
<dbReference type="PANTHER" id="PTHR10695">
    <property type="entry name" value="DEPHOSPHO-COA KINASE-RELATED"/>
    <property type="match status" value="1"/>
</dbReference>
<evidence type="ECO:0000313" key="8">
    <source>
        <dbReference type="Proteomes" id="UP000254889"/>
    </source>
</evidence>
<reference evidence="7 8" key="1">
    <citation type="submission" date="2018-07" db="EMBL/GenBank/DDBJ databases">
        <authorList>
            <person name="Quirk P.G."/>
            <person name="Krulwich T.A."/>
        </authorList>
    </citation>
    <scope>NUCLEOTIDE SEQUENCE [LARGE SCALE GENOMIC DNA]</scope>
    <source>
        <strain evidence="7 8">CC-BB4</strain>
    </source>
</reference>
<dbReference type="NCBIfam" id="TIGR00152">
    <property type="entry name" value="dephospho-CoA kinase"/>
    <property type="match status" value="1"/>
</dbReference>
<dbReference type="EMBL" id="CP031417">
    <property type="protein sequence ID" value="AXK82410.1"/>
    <property type="molecule type" value="Genomic_DNA"/>
</dbReference>
<keyword evidence="2 5" id="KW-0547">Nucleotide-binding</keyword>
<keyword evidence="5 7" id="KW-0418">Kinase</keyword>
<sequence length="199" mass="21456">MFVLGLTGSLGMGKSTTAKFFAEEGVPVHDADASVHKLYEGEAVPLIEAAFPGTTANGKVDREKLAKQVLVNAAAIQRLEAIVHPLVAEVRERFLREAEQAGAEVAVLDIPLLYETGGDARCDAVVVVSAPADVQRARAFERPGMTEEKFAAILGKQMPDAEKRARADFVVDTSQGYEAAHQQVREILARIAKMANRKS</sequence>
<dbReference type="PROSITE" id="PS51219">
    <property type="entry name" value="DPCK"/>
    <property type="match status" value="1"/>
</dbReference>